<gene>
    <name evidence="1" type="ORF">ZHAS_00010334</name>
</gene>
<sequence length="168" mass="18878">MVVVWWLASSYSDREPYEVATLRGLAFCGLALGESQTSVEPAPRSATGVIFLRTYRQLASGPLWLQAETERYKLGEDKNKAICHRFGADGGAYGLQRPFWEGSKPRRHVCPAPDVTDRFHRRAAPRQHSRCQVRRKSTARAAEGCHADRRKPVQERCAIVVAELTVVD</sequence>
<evidence type="ECO:0000313" key="3">
    <source>
        <dbReference type="Proteomes" id="UP000030765"/>
    </source>
</evidence>
<dbReference type="Proteomes" id="UP000030765">
    <property type="component" value="Unassembled WGS sequence"/>
</dbReference>
<proteinExistence type="predicted"/>
<organism evidence="1">
    <name type="scientific">Anopheles sinensis</name>
    <name type="common">Mosquito</name>
    <dbReference type="NCBI Taxonomy" id="74873"/>
    <lineage>
        <taxon>Eukaryota</taxon>
        <taxon>Metazoa</taxon>
        <taxon>Ecdysozoa</taxon>
        <taxon>Arthropoda</taxon>
        <taxon>Hexapoda</taxon>
        <taxon>Insecta</taxon>
        <taxon>Pterygota</taxon>
        <taxon>Neoptera</taxon>
        <taxon>Endopterygota</taxon>
        <taxon>Diptera</taxon>
        <taxon>Nematocera</taxon>
        <taxon>Culicoidea</taxon>
        <taxon>Culicidae</taxon>
        <taxon>Anophelinae</taxon>
        <taxon>Anopheles</taxon>
    </lineage>
</organism>
<reference evidence="2" key="2">
    <citation type="submission" date="2020-05" db="UniProtKB">
        <authorList>
            <consortium name="EnsemblMetazoa"/>
        </authorList>
    </citation>
    <scope>IDENTIFICATION</scope>
</reference>
<evidence type="ECO:0000313" key="1">
    <source>
        <dbReference type="EMBL" id="KFB42613.1"/>
    </source>
</evidence>
<dbReference type="EnsemblMetazoa" id="ASIC010334-RA">
    <property type="protein sequence ID" value="ASIC010334-PA"/>
    <property type="gene ID" value="ASIC010334"/>
</dbReference>
<dbReference type="EMBL" id="ATLV01017928">
    <property type="status" value="NOT_ANNOTATED_CDS"/>
    <property type="molecule type" value="Genomic_DNA"/>
</dbReference>
<evidence type="ECO:0000313" key="2">
    <source>
        <dbReference type="EnsemblMetazoa" id="ASIC010334-PA"/>
    </source>
</evidence>
<protein>
    <submittedName>
        <fullName evidence="1 2">S41 family peptidase</fullName>
    </submittedName>
</protein>
<reference evidence="1 3" key="1">
    <citation type="journal article" date="2014" name="BMC Genomics">
        <title>Genome sequence of Anopheles sinensis provides insight into genetics basis of mosquito competence for malaria parasites.</title>
        <authorList>
            <person name="Zhou D."/>
            <person name="Zhang D."/>
            <person name="Ding G."/>
            <person name="Shi L."/>
            <person name="Hou Q."/>
            <person name="Ye Y."/>
            <person name="Xu Y."/>
            <person name="Zhou H."/>
            <person name="Xiong C."/>
            <person name="Li S."/>
            <person name="Yu J."/>
            <person name="Hong S."/>
            <person name="Yu X."/>
            <person name="Zou P."/>
            <person name="Chen C."/>
            <person name="Chang X."/>
            <person name="Wang W."/>
            <person name="Lv Y."/>
            <person name="Sun Y."/>
            <person name="Ma L."/>
            <person name="Shen B."/>
            <person name="Zhu C."/>
        </authorList>
    </citation>
    <scope>NUCLEOTIDE SEQUENCE [LARGE SCALE GENOMIC DNA]</scope>
</reference>
<keyword evidence="3" id="KW-1185">Reference proteome</keyword>
<dbReference type="AlphaFoldDB" id="A0A084VXB9"/>
<name>A0A084VXB9_ANOSI</name>
<dbReference type="EMBL" id="KE525198">
    <property type="protein sequence ID" value="KFB42613.1"/>
    <property type="molecule type" value="Genomic_DNA"/>
</dbReference>
<accession>A0A084VXB9</accession>
<dbReference type="VEuPathDB" id="VectorBase:ASIC010334"/>